<dbReference type="Proteomes" id="UP001221757">
    <property type="component" value="Unassembled WGS sequence"/>
</dbReference>
<proteinExistence type="predicted"/>
<name>A0AAD7F577_MYCRO</name>
<protein>
    <submittedName>
        <fullName evidence="2">Uncharacterized protein</fullName>
    </submittedName>
</protein>
<evidence type="ECO:0000256" key="1">
    <source>
        <dbReference type="SAM" id="MobiDB-lite"/>
    </source>
</evidence>
<gene>
    <name evidence="2" type="ORF">B0H17DRAFT_1223171</name>
</gene>
<accession>A0AAD7F577</accession>
<evidence type="ECO:0000313" key="3">
    <source>
        <dbReference type="Proteomes" id="UP001221757"/>
    </source>
</evidence>
<comment type="caution">
    <text evidence="2">The sequence shown here is derived from an EMBL/GenBank/DDBJ whole genome shotgun (WGS) entry which is preliminary data.</text>
</comment>
<sequence length="85" mass="9462">MWLCAQRTFAFYIRPAFIITDAHPHPHPNPKQMRTPTSPPSAPNRVRSSLDIGAARHLDLYDARSAQTLWPASDAAIHTASACRL</sequence>
<keyword evidence="3" id="KW-1185">Reference proteome</keyword>
<dbReference type="AlphaFoldDB" id="A0AAD7F577"/>
<feature type="region of interest" description="Disordered" evidence="1">
    <location>
        <begin position="23"/>
        <end position="47"/>
    </location>
</feature>
<organism evidence="2 3">
    <name type="scientific">Mycena rosella</name>
    <name type="common">Pink bonnet</name>
    <name type="synonym">Agaricus rosellus</name>
    <dbReference type="NCBI Taxonomy" id="1033263"/>
    <lineage>
        <taxon>Eukaryota</taxon>
        <taxon>Fungi</taxon>
        <taxon>Dikarya</taxon>
        <taxon>Basidiomycota</taxon>
        <taxon>Agaricomycotina</taxon>
        <taxon>Agaricomycetes</taxon>
        <taxon>Agaricomycetidae</taxon>
        <taxon>Agaricales</taxon>
        <taxon>Marasmiineae</taxon>
        <taxon>Mycenaceae</taxon>
        <taxon>Mycena</taxon>
    </lineage>
</organism>
<evidence type="ECO:0000313" key="2">
    <source>
        <dbReference type="EMBL" id="KAJ7601389.1"/>
    </source>
</evidence>
<dbReference type="EMBL" id="JARKIE010001590">
    <property type="protein sequence ID" value="KAJ7601389.1"/>
    <property type="molecule type" value="Genomic_DNA"/>
</dbReference>
<reference evidence="2" key="1">
    <citation type="submission" date="2023-03" db="EMBL/GenBank/DDBJ databases">
        <title>Massive genome expansion in bonnet fungi (Mycena s.s.) driven by repeated elements and novel gene families across ecological guilds.</title>
        <authorList>
            <consortium name="Lawrence Berkeley National Laboratory"/>
            <person name="Harder C.B."/>
            <person name="Miyauchi S."/>
            <person name="Viragh M."/>
            <person name="Kuo A."/>
            <person name="Thoen E."/>
            <person name="Andreopoulos B."/>
            <person name="Lu D."/>
            <person name="Skrede I."/>
            <person name="Drula E."/>
            <person name="Henrissat B."/>
            <person name="Morin E."/>
            <person name="Kohler A."/>
            <person name="Barry K."/>
            <person name="LaButti K."/>
            <person name="Morin E."/>
            <person name="Salamov A."/>
            <person name="Lipzen A."/>
            <person name="Mereny Z."/>
            <person name="Hegedus B."/>
            <person name="Baldrian P."/>
            <person name="Stursova M."/>
            <person name="Weitz H."/>
            <person name="Taylor A."/>
            <person name="Grigoriev I.V."/>
            <person name="Nagy L.G."/>
            <person name="Martin F."/>
            <person name="Kauserud H."/>
        </authorList>
    </citation>
    <scope>NUCLEOTIDE SEQUENCE</scope>
    <source>
        <strain evidence="2">CBHHK067</strain>
    </source>
</reference>